<dbReference type="Gene3D" id="3.40.50.300">
    <property type="entry name" value="P-loop containing nucleotide triphosphate hydrolases"/>
    <property type="match status" value="1"/>
</dbReference>
<dbReference type="InterPro" id="IPR027417">
    <property type="entry name" value="P-loop_NTPase"/>
</dbReference>
<dbReference type="Proteomes" id="UP000037175">
    <property type="component" value="Unassembled WGS sequence"/>
</dbReference>
<organism evidence="1 2">
    <name type="scientific">Thermincola ferriacetica</name>
    <dbReference type="NCBI Taxonomy" id="281456"/>
    <lineage>
        <taxon>Bacteria</taxon>
        <taxon>Bacillati</taxon>
        <taxon>Bacillota</taxon>
        <taxon>Clostridia</taxon>
        <taxon>Eubacteriales</taxon>
        <taxon>Thermincolaceae</taxon>
        <taxon>Thermincola</taxon>
    </lineage>
</organism>
<dbReference type="EMBL" id="LGTE01000017">
    <property type="protein sequence ID" value="KNZ69043.1"/>
    <property type="molecule type" value="Genomic_DNA"/>
</dbReference>
<proteinExistence type="predicted"/>
<evidence type="ECO:0000313" key="2">
    <source>
        <dbReference type="Proteomes" id="UP000037175"/>
    </source>
</evidence>
<accession>A0A0L6W0Y4</accession>
<gene>
    <name evidence="1" type="ORF">Tfer_2287</name>
</gene>
<dbReference type="SUPFAM" id="SSF52540">
    <property type="entry name" value="P-loop containing nucleoside triphosphate hydrolases"/>
    <property type="match status" value="1"/>
</dbReference>
<protein>
    <submittedName>
        <fullName evidence="1">Uncharacterized protein</fullName>
    </submittedName>
</protein>
<evidence type="ECO:0000313" key="1">
    <source>
        <dbReference type="EMBL" id="KNZ69043.1"/>
    </source>
</evidence>
<sequence>MLLLLFFKKTKEVLTVKEQVITVWSPAGLNTAKVSWPLANHIARHTTIALVELPCMGIPRLALQADCLDRTLHTDAAILEYERKNSSPIDFCQKVNDNLAILAANAYALPDHPVVHKVENNQTLQSFPAHFINRARKKGYSVIIFDCQGVLVSPMTFFALKQANTIILVVDDPSDLAWTLINKERLVDAYDIDVNAFLATTITTSPQYYEEIQKVLKCPVLPLHKIVHALADQGSSTTAKNQHLKQEQVVTG</sequence>
<keyword evidence="2" id="KW-1185">Reference proteome</keyword>
<reference evidence="2" key="1">
    <citation type="submission" date="2015-07" db="EMBL/GenBank/DDBJ databases">
        <title>Complete Genome of Thermincola ferriacetica strain Z-0001T.</title>
        <authorList>
            <person name="Lusk B."/>
            <person name="Badalamenti J.P."/>
            <person name="Parameswaran P."/>
            <person name="Bond D.R."/>
            <person name="Torres C.I."/>
        </authorList>
    </citation>
    <scope>NUCLEOTIDE SEQUENCE [LARGE SCALE GENOMIC DNA]</scope>
    <source>
        <strain evidence="2">Z-0001</strain>
    </source>
</reference>
<comment type="caution">
    <text evidence="1">The sequence shown here is derived from an EMBL/GenBank/DDBJ whole genome shotgun (WGS) entry which is preliminary data.</text>
</comment>
<name>A0A0L6W0Y4_9FIRM</name>
<dbReference type="AlphaFoldDB" id="A0A0L6W0Y4"/>